<feature type="binding site" evidence="12">
    <location>
        <position position="665"/>
    </location>
    <ligand>
        <name>ATP</name>
        <dbReference type="ChEBI" id="CHEBI:30616"/>
    </ligand>
</feature>
<accession>A0A9N8WAI0</accession>
<dbReference type="InterPro" id="IPR000719">
    <property type="entry name" value="Prot_kinase_dom"/>
</dbReference>
<dbReference type="InterPro" id="IPR035965">
    <property type="entry name" value="PAS-like_dom_sf"/>
</dbReference>
<evidence type="ECO:0000256" key="10">
    <source>
        <dbReference type="ARBA" id="ARBA00047899"/>
    </source>
</evidence>
<evidence type="ECO:0000313" key="15">
    <source>
        <dbReference type="EMBL" id="CAG8480680.1"/>
    </source>
</evidence>
<dbReference type="GO" id="GO:0045719">
    <property type="term" value="P:negative regulation of glycogen biosynthetic process"/>
    <property type="evidence" value="ECO:0007669"/>
    <property type="project" value="TreeGrafter"/>
</dbReference>
<reference evidence="15" key="1">
    <citation type="submission" date="2021-06" db="EMBL/GenBank/DDBJ databases">
        <authorList>
            <person name="Kallberg Y."/>
            <person name="Tangrot J."/>
            <person name="Rosling A."/>
        </authorList>
    </citation>
    <scope>NUCLEOTIDE SEQUENCE</scope>
    <source>
        <strain evidence="15">BR232B</strain>
    </source>
</reference>
<dbReference type="SUPFAM" id="SSF55785">
    <property type="entry name" value="PYP-like sensor domain (PAS domain)"/>
    <property type="match status" value="1"/>
</dbReference>
<dbReference type="SMART" id="SM00220">
    <property type="entry name" value="S_TKc"/>
    <property type="match status" value="1"/>
</dbReference>
<dbReference type="GO" id="GO:0005634">
    <property type="term" value="C:nucleus"/>
    <property type="evidence" value="ECO:0007669"/>
    <property type="project" value="TreeGrafter"/>
</dbReference>
<evidence type="ECO:0000256" key="2">
    <source>
        <dbReference type="ARBA" id="ARBA00012513"/>
    </source>
</evidence>
<dbReference type="FunFam" id="3.30.200.20:FF:000314">
    <property type="entry name" value="Serine/threonine protein kinase"/>
    <property type="match status" value="1"/>
</dbReference>
<name>A0A9N8WAI0_9GLOM</name>
<dbReference type="AlphaFoldDB" id="A0A9N8WAI0"/>
<dbReference type="GO" id="GO:0005829">
    <property type="term" value="C:cytosol"/>
    <property type="evidence" value="ECO:0007669"/>
    <property type="project" value="TreeGrafter"/>
</dbReference>
<evidence type="ECO:0000256" key="8">
    <source>
        <dbReference type="ARBA" id="ARBA00022777"/>
    </source>
</evidence>
<keyword evidence="6" id="KW-0808">Transferase</keyword>
<dbReference type="GO" id="GO:0035556">
    <property type="term" value="P:intracellular signal transduction"/>
    <property type="evidence" value="ECO:0007669"/>
    <property type="project" value="TreeGrafter"/>
</dbReference>
<dbReference type="SMART" id="SM00091">
    <property type="entry name" value="PAS"/>
    <property type="match status" value="2"/>
</dbReference>
<dbReference type="Gene3D" id="3.30.200.20">
    <property type="entry name" value="Phosphorylase Kinase, domain 1"/>
    <property type="match status" value="1"/>
</dbReference>
<comment type="catalytic activity">
    <reaction evidence="10">
        <text>L-threonyl-[protein] + ATP = O-phospho-L-threonyl-[protein] + ADP + H(+)</text>
        <dbReference type="Rhea" id="RHEA:46608"/>
        <dbReference type="Rhea" id="RHEA-COMP:11060"/>
        <dbReference type="Rhea" id="RHEA-COMP:11605"/>
        <dbReference type="ChEBI" id="CHEBI:15378"/>
        <dbReference type="ChEBI" id="CHEBI:30013"/>
        <dbReference type="ChEBI" id="CHEBI:30616"/>
        <dbReference type="ChEBI" id="CHEBI:61977"/>
        <dbReference type="ChEBI" id="CHEBI:456216"/>
        <dbReference type="EC" id="2.7.11.1"/>
    </reaction>
</comment>
<feature type="region of interest" description="Disordered" evidence="13">
    <location>
        <begin position="533"/>
        <end position="574"/>
    </location>
</feature>
<dbReference type="InterPro" id="IPR000014">
    <property type="entry name" value="PAS"/>
</dbReference>
<dbReference type="InterPro" id="IPR017441">
    <property type="entry name" value="Protein_kinase_ATP_BS"/>
</dbReference>
<evidence type="ECO:0000256" key="5">
    <source>
        <dbReference type="ARBA" id="ARBA00022553"/>
    </source>
</evidence>
<gene>
    <name evidence="15" type="ORF">PBRASI_LOCUS1562</name>
</gene>
<dbReference type="Gene3D" id="1.10.510.10">
    <property type="entry name" value="Transferase(Phosphotransferase) domain 1"/>
    <property type="match status" value="1"/>
</dbReference>
<keyword evidence="9 12" id="KW-0067">ATP-binding</keyword>
<feature type="compositionally biased region" description="Basic and acidic residues" evidence="13">
    <location>
        <begin position="534"/>
        <end position="561"/>
    </location>
</feature>
<sequence length="889" mass="100262">MTQVTESPYRTEKYLHLHESEDDYIHGEQDLLSNETVFPNELNHTQAVNLFPTGRANISDLPRFFTQPVRSHHDDDDNQFAESSQNILRRSIDFMKSKVKGWRIPYVRTTLLVHSNASPKDIVLPHDISDMEHNRHQKRRLKRTLTDIPSFYSATHQPILHSPNRFLPQIHAIITTDIHGNILNANDIASLVFCYPRSELCSIKALDLIASSFSEKQIKAWTKSENGEENESVLACGKVITIQKKNNEVSAASLWLKGKKDDCGNSIFIWIFQEIVESTMDIEVNQEGTILKASGDLKALYSCPPEELEGTNITTLIPKLETISVSTDGSSKPILNIEQINKTKFYGSYSALRENFPIIGKIVRKNETANEPGSEAMDVYRFKIVSISPIVGVITAYSSGIIQSCSPDLAKYLFGISGQALIGKKNIQSLLPQFPGLIEILKSENELVEGTVISESAFRHAAILLKSTYSNYISTTKISASPLLTRGPSGIAAVHRDGTEFNIDIQMRVVESSNEPLHALWITYDRSLEMVPSENDKARPAIADSKKEDETKTEEAMQREETVDDEQSNSDDEEKFPMSKFLAAGGKPPTQVAEDGALPDANPPVVSSGEESFDPCLYSAVTHAKTIDDYKILRILGEGAYGVVKLAYNMKDPEKKLVVLKFVFKSKILVDNWIRHKILGNIPSEIHILHTLRQLSHPNIVQMTDFFEDENHYYIEMNLHGTGMDLFGYIELDASMPETEIKSIFRQVACAIGHLHKNNIVHRDIKDENVILDEDGTIQLIDFGSAAYIQDGKKYNTFRGTLDYAAPEMLTGREYDGPPQDIWALGILLYTLIYRENPFYNINEILSRDLRIPYILSEGSIDLIKKMLSRNIDKRPTIFEVLNHPWLEE</sequence>
<keyword evidence="8" id="KW-0418">Kinase</keyword>
<dbReference type="EC" id="2.7.11.1" evidence="2"/>
<proteinExistence type="predicted"/>
<evidence type="ECO:0000313" key="16">
    <source>
        <dbReference type="Proteomes" id="UP000789739"/>
    </source>
</evidence>
<dbReference type="CDD" id="cd00130">
    <property type="entry name" value="PAS"/>
    <property type="match status" value="1"/>
</dbReference>
<evidence type="ECO:0000256" key="9">
    <source>
        <dbReference type="ARBA" id="ARBA00022840"/>
    </source>
</evidence>
<dbReference type="Pfam" id="PF00069">
    <property type="entry name" value="Pkinase"/>
    <property type="match status" value="1"/>
</dbReference>
<comment type="subcellular location">
    <subcellularLocation>
        <location evidence="1">Cytoplasm</location>
    </subcellularLocation>
</comment>
<protein>
    <recommendedName>
        <fullName evidence="2">non-specific serine/threonine protein kinase</fullName>
        <ecNumber evidence="2">2.7.11.1</ecNumber>
    </recommendedName>
</protein>
<dbReference type="EMBL" id="CAJVPI010000104">
    <property type="protein sequence ID" value="CAG8480680.1"/>
    <property type="molecule type" value="Genomic_DNA"/>
</dbReference>
<dbReference type="Gene3D" id="3.30.450.20">
    <property type="entry name" value="PAS domain"/>
    <property type="match status" value="1"/>
</dbReference>
<keyword evidence="3" id="KW-0963">Cytoplasm</keyword>
<dbReference type="PANTHER" id="PTHR24346">
    <property type="entry name" value="MAP/MICROTUBULE AFFINITY-REGULATING KINASE"/>
    <property type="match status" value="1"/>
</dbReference>
<dbReference type="Proteomes" id="UP000789739">
    <property type="component" value="Unassembled WGS sequence"/>
</dbReference>
<evidence type="ECO:0000256" key="11">
    <source>
        <dbReference type="ARBA" id="ARBA00048679"/>
    </source>
</evidence>
<comment type="catalytic activity">
    <reaction evidence="11">
        <text>L-seryl-[protein] + ATP = O-phospho-L-seryl-[protein] + ADP + H(+)</text>
        <dbReference type="Rhea" id="RHEA:17989"/>
        <dbReference type="Rhea" id="RHEA-COMP:9863"/>
        <dbReference type="Rhea" id="RHEA-COMP:11604"/>
        <dbReference type="ChEBI" id="CHEBI:15378"/>
        <dbReference type="ChEBI" id="CHEBI:29999"/>
        <dbReference type="ChEBI" id="CHEBI:30616"/>
        <dbReference type="ChEBI" id="CHEBI:83421"/>
        <dbReference type="ChEBI" id="CHEBI:456216"/>
        <dbReference type="EC" id="2.7.11.1"/>
    </reaction>
</comment>
<dbReference type="FunFam" id="1.10.510.10:FF:000320">
    <property type="entry name" value="Serine/threonine protein kinase"/>
    <property type="match status" value="1"/>
</dbReference>
<evidence type="ECO:0000259" key="14">
    <source>
        <dbReference type="PROSITE" id="PS50011"/>
    </source>
</evidence>
<evidence type="ECO:0000256" key="13">
    <source>
        <dbReference type="SAM" id="MobiDB-lite"/>
    </source>
</evidence>
<organism evidence="15 16">
    <name type="scientific">Paraglomus brasilianum</name>
    <dbReference type="NCBI Taxonomy" id="144538"/>
    <lineage>
        <taxon>Eukaryota</taxon>
        <taxon>Fungi</taxon>
        <taxon>Fungi incertae sedis</taxon>
        <taxon>Mucoromycota</taxon>
        <taxon>Glomeromycotina</taxon>
        <taxon>Glomeromycetes</taxon>
        <taxon>Paraglomerales</taxon>
        <taxon>Paraglomeraceae</taxon>
        <taxon>Paraglomus</taxon>
    </lineage>
</organism>
<feature type="domain" description="Protein kinase" evidence="14">
    <location>
        <begin position="630"/>
        <end position="887"/>
    </location>
</feature>
<evidence type="ECO:0000256" key="12">
    <source>
        <dbReference type="PROSITE-ProRule" id="PRU10141"/>
    </source>
</evidence>
<feature type="compositionally biased region" description="Acidic residues" evidence="13">
    <location>
        <begin position="562"/>
        <end position="574"/>
    </location>
</feature>
<dbReference type="PROSITE" id="PS00108">
    <property type="entry name" value="PROTEIN_KINASE_ST"/>
    <property type="match status" value="1"/>
</dbReference>
<dbReference type="GO" id="GO:0005524">
    <property type="term" value="F:ATP binding"/>
    <property type="evidence" value="ECO:0007669"/>
    <property type="project" value="UniProtKB-UniRule"/>
</dbReference>
<keyword evidence="16" id="KW-1185">Reference proteome</keyword>
<dbReference type="PROSITE" id="PS50011">
    <property type="entry name" value="PROTEIN_KINASE_DOM"/>
    <property type="match status" value="1"/>
</dbReference>
<evidence type="ECO:0000256" key="1">
    <source>
        <dbReference type="ARBA" id="ARBA00004496"/>
    </source>
</evidence>
<keyword evidence="5" id="KW-0597">Phosphoprotein</keyword>
<dbReference type="PROSITE" id="PS00107">
    <property type="entry name" value="PROTEIN_KINASE_ATP"/>
    <property type="match status" value="1"/>
</dbReference>
<keyword evidence="4" id="KW-0723">Serine/threonine-protein kinase</keyword>
<dbReference type="InterPro" id="IPR008271">
    <property type="entry name" value="Ser/Thr_kinase_AS"/>
</dbReference>
<evidence type="ECO:0000256" key="3">
    <source>
        <dbReference type="ARBA" id="ARBA00022490"/>
    </source>
</evidence>
<dbReference type="PANTHER" id="PTHR24346:SF51">
    <property type="entry name" value="PAS DOMAIN-CONTAINING SERINE_THREONINE-PROTEIN KINASE"/>
    <property type="match status" value="1"/>
</dbReference>
<evidence type="ECO:0000256" key="4">
    <source>
        <dbReference type="ARBA" id="ARBA00022527"/>
    </source>
</evidence>
<evidence type="ECO:0000256" key="6">
    <source>
        <dbReference type="ARBA" id="ARBA00022679"/>
    </source>
</evidence>
<evidence type="ECO:0000256" key="7">
    <source>
        <dbReference type="ARBA" id="ARBA00022741"/>
    </source>
</evidence>
<comment type="caution">
    <text evidence="15">The sequence shown here is derived from an EMBL/GenBank/DDBJ whole genome shotgun (WGS) entry which is preliminary data.</text>
</comment>
<keyword evidence="7 12" id="KW-0547">Nucleotide-binding</keyword>
<dbReference type="InterPro" id="IPR011009">
    <property type="entry name" value="Kinase-like_dom_sf"/>
</dbReference>
<dbReference type="OrthoDB" id="10252171at2759"/>
<dbReference type="SUPFAM" id="SSF56112">
    <property type="entry name" value="Protein kinase-like (PK-like)"/>
    <property type="match status" value="1"/>
</dbReference>
<dbReference type="GO" id="GO:0004674">
    <property type="term" value="F:protein serine/threonine kinase activity"/>
    <property type="evidence" value="ECO:0007669"/>
    <property type="project" value="UniProtKB-KW"/>
</dbReference>